<comment type="similarity">
    <text evidence="1">Belongs to the SCO1/2 family.</text>
</comment>
<protein>
    <submittedName>
        <fullName evidence="3">Electron transporter SenC</fullName>
    </submittedName>
</protein>
<dbReference type="RefSeq" id="WP_188579659.1">
    <property type="nucleotide sequence ID" value="NZ_BMDZ01000039.1"/>
</dbReference>
<evidence type="ECO:0000313" key="3">
    <source>
        <dbReference type="EMBL" id="GGB48446.1"/>
    </source>
</evidence>
<dbReference type="Gene3D" id="3.40.30.10">
    <property type="entry name" value="Glutaredoxin"/>
    <property type="match status" value="1"/>
</dbReference>
<dbReference type="SUPFAM" id="SSF52833">
    <property type="entry name" value="Thioredoxin-like"/>
    <property type="match status" value="1"/>
</dbReference>
<proteinExistence type="inferred from homology"/>
<keyword evidence="2" id="KW-1133">Transmembrane helix</keyword>
<name>A0ABQ1IP66_9PROT</name>
<dbReference type="Proteomes" id="UP000603352">
    <property type="component" value="Unassembled WGS sequence"/>
</dbReference>
<feature type="transmembrane region" description="Helical" evidence="2">
    <location>
        <begin position="228"/>
        <end position="253"/>
    </location>
</feature>
<dbReference type="InterPro" id="IPR036249">
    <property type="entry name" value="Thioredoxin-like_sf"/>
</dbReference>
<dbReference type="Pfam" id="PF02630">
    <property type="entry name" value="SCO1-SenC"/>
    <property type="match status" value="1"/>
</dbReference>
<keyword evidence="4" id="KW-1185">Reference proteome</keyword>
<comment type="caution">
    <text evidence="3">The sequence shown here is derived from an EMBL/GenBank/DDBJ whole genome shotgun (WGS) entry which is preliminary data.</text>
</comment>
<evidence type="ECO:0000256" key="2">
    <source>
        <dbReference type="SAM" id="Phobius"/>
    </source>
</evidence>
<keyword evidence="2" id="KW-0472">Membrane</keyword>
<reference evidence="4" key="1">
    <citation type="journal article" date="2019" name="Int. J. Syst. Evol. Microbiol.">
        <title>The Global Catalogue of Microorganisms (GCM) 10K type strain sequencing project: providing services to taxonomists for standard genome sequencing and annotation.</title>
        <authorList>
            <consortium name="The Broad Institute Genomics Platform"/>
            <consortium name="The Broad Institute Genome Sequencing Center for Infectious Disease"/>
            <person name="Wu L."/>
            <person name="Ma J."/>
        </authorList>
    </citation>
    <scope>NUCLEOTIDE SEQUENCE [LARGE SCALE GENOMIC DNA]</scope>
    <source>
        <strain evidence="4">CGMCC 1.10188</strain>
    </source>
</reference>
<organism evidence="3 4">
    <name type="scientific">Tistrella bauzanensis</name>
    <dbReference type="NCBI Taxonomy" id="657419"/>
    <lineage>
        <taxon>Bacteria</taxon>
        <taxon>Pseudomonadati</taxon>
        <taxon>Pseudomonadota</taxon>
        <taxon>Alphaproteobacteria</taxon>
        <taxon>Geminicoccales</taxon>
        <taxon>Geminicoccaceae</taxon>
        <taxon>Tistrella</taxon>
    </lineage>
</organism>
<dbReference type="InterPro" id="IPR003782">
    <property type="entry name" value="SCO1/SenC"/>
</dbReference>
<dbReference type="EMBL" id="BMDZ01000039">
    <property type="protein sequence ID" value="GGB48446.1"/>
    <property type="molecule type" value="Genomic_DNA"/>
</dbReference>
<evidence type="ECO:0000256" key="1">
    <source>
        <dbReference type="ARBA" id="ARBA00010996"/>
    </source>
</evidence>
<dbReference type="CDD" id="cd02968">
    <property type="entry name" value="SCO"/>
    <property type="match status" value="1"/>
</dbReference>
<evidence type="ECO:0000313" key="4">
    <source>
        <dbReference type="Proteomes" id="UP000603352"/>
    </source>
</evidence>
<accession>A0ABQ1IP66</accession>
<keyword evidence="2" id="KW-0812">Transmembrane</keyword>
<gene>
    <name evidence="3" type="ORF">GCM10011505_31890</name>
</gene>
<sequence>MMRSLALILVILAGGIGVALAFDPFGRAGIDQKPGASIPMDLPFRDQTGATVTLGQIGNGRPLLLAPVLHDCPNICGVTLSGLMRAIAAQDYRPGQDFQIVAFGIDAREGPDAARASLDALHRSFPDLPPASLHGLTGTADSIAAVTDALGYRYAWDDEIGQYAHVAAVAVLDGGGRLDRWLYGVTPEPTDLRLALTEAGDGRLGDWGDQILLLCYHYDPQTGQYGSIIWTLLRIAGGTVAAGGAGWIGLALLRERRRAHKAPGTGRDGA</sequence>